<feature type="transmembrane region" description="Helical" evidence="1">
    <location>
        <begin position="217"/>
        <end position="235"/>
    </location>
</feature>
<dbReference type="AlphaFoldDB" id="A0A848LH58"/>
<dbReference type="GO" id="GO:0000271">
    <property type="term" value="P:polysaccharide biosynthetic process"/>
    <property type="evidence" value="ECO:0007669"/>
    <property type="project" value="TreeGrafter"/>
</dbReference>
<feature type="domain" description="Acyltransferase 3" evidence="2">
    <location>
        <begin position="10"/>
        <end position="360"/>
    </location>
</feature>
<feature type="transmembrane region" description="Helical" evidence="1">
    <location>
        <begin position="247"/>
        <end position="267"/>
    </location>
</feature>
<dbReference type="InterPro" id="IPR050879">
    <property type="entry name" value="Acyltransferase_3"/>
</dbReference>
<dbReference type="Proteomes" id="UP000518300">
    <property type="component" value="Unassembled WGS sequence"/>
</dbReference>
<feature type="transmembrane region" description="Helical" evidence="1">
    <location>
        <begin position="145"/>
        <end position="165"/>
    </location>
</feature>
<feature type="transmembrane region" description="Helical" evidence="1">
    <location>
        <begin position="172"/>
        <end position="197"/>
    </location>
</feature>
<dbReference type="Pfam" id="PF01757">
    <property type="entry name" value="Acyl_transf_3"/>
    <property type="match status" value="1"/>
</dbReference>
<dbReference type="PANTHER" id="PTHR23028">
    <property type="entry name" value="ACETYLTRANSFERASE"/>
    <property type="match status" value="1"/>
</dbReference>
<keyword evidence="1" id="KW-1133">Transmembrane helix</keyword>
<keyword evidence="1" id="KW-0472">Membrane</keyword>
<sequence>MRTALRPLPALTGLRFLAAFHVVVFHYLERSGMPTWLANVADSGSNSVTLFFILSGFILAYSYLGAESEVEVPRRSFWVARFARVYPVYLLGLLLAAPIFVGKLFQQQGLTGQSLWTVTGIGAAVGGLSQAWFPAAACQWNCPGWSLSVEAFFYLVFPFAALPVLRMGARRLLVALGVSALVGVLLMGVWLFVLWWGTEHGSGFDRDAWKVVGAYNPLLRLPQFLCGVFLGRLFCLRQRDGRASASFDRAMVALGVGSSLVLLGLTWGRPALYFKDMAMLPGFMCLIWGLAGGADPLSRFLARPFMVKLGEASYALYLLHSPVNNWLQAADTYLGLGWWSRGPAFFIGYSLLCVAASLAVFRYVEEPARRWLRDRLSARVKPALQAPLDMGTQATGR</sequence>
<keyword evidence="3" id="KW-0808">Transferase</keyword>
<keyword evidence="4" id="KW-1185">Reference proteome</keyword>
<protein>
    <submittedName>
        <fullName evidence="3">Acyltransferase</fullName>
    </submittedName>
</protein>
<organism evidence="3 4">
    <name type="scientific">Pyxidicoccus fallax</name>
    <dbReference type="NCBI Taxonomy" id="394095"/>
    <lineage>
        <taxon>Bacteria</taxon>
        <taxon>Pseudomonadati</taxon>
        <taxon>Myxococcota</taxon>
        <taxon>Myxococcia</taxon>
        <taxon>Myxococcales</taxon>
        <taxon>Cystobacterineae</taxon>
        <taxon>Myxococcaceae</taxon>
        <taxon>Pyxidicoccus</taxon>
    </lineage>
</organism>
<evidence type="ECO:0000259" key="2">
    <source>
        <dbReference type="Pfam" id="PF01757"/>
    </source>
</evidence>
<dbReference type="PANTHER" id="PTHR23028:SF53">
    <property type="entry name" value="ACYL_TRANSF_3 DOMAIN-CONTAINING PROTEIN"/>
    <property type="match status" value="1"/>
</dbReference>
<evidence type="ECO:0000313" key="3">
    <source>
        <dbReference type="EMBL" id="NMO15628.1"/>
    </source>
</evidence>
<dbReference type="GO" id="GO:0016747">
    <property type="term" value="F:acyltransferase activity, transferring groups other than amino-acyl groups"/>
    <property type="evidence" value="ECO:0007669"/>
    <property type="project" value="InterPro"/>
</dbReference>
<gene>
    <name evidence="3" type="ORF">HG543_12305</name>
</gene>
<accession>A0A848LH58</accession>
<name>A0A848LH58_9BACT</name>
<dbReference type="InterPro" id="IPR002656">
    <property type="entry name" value="Acyl_transf_3_dom"/>
</dbReference>
<keyword evidence="1" id="KW-0812">Transmembrane</keyword>
<feature type="transmembrane region" description="Helical" evidence="1">
    <location>
        <begin position="86"/>
        <end position="105"/>
    </location>
</feature>
<proteinExistence type="predicted"/>
<dbReference type="GO" id="GO:0016020">
    <property type="term" value="C:membrane"/>
    <property type="evidence" value="ECO:0007669"/>
    <property type="project" value="TreeGrafter"/>
</dbReference>
<evidence type="ECO:0000313" key="4">
    <source>
        <dbReference type="Proteomes" id="UP000518300"/>
    </source>
</evidence>
<feature type="transmembrane region" description="Helical" evidence="1">
    <location>
        <begin position="48"/>
        <end position="66"/>
    </location>
</feature>
<reference evidence="3 4" key="1">
    <citation type="submission" date="2020-04" db="EMBL/GenBank/DDBJ databases">
        <title>Draft genome of Pyxidicoccus fallax type strain.</title>
        <authorList>
            <person name="Whitworth D.E."/>
        </authorList>
    </citation>
    <scope>NUCLEOTIDE SEQUENCE [LARGE SCALE GENOMIC DNA]</scope>
    <source>
        <strain evidence="3 4">DSM 14698</strain>
    </source>
</reference>
<feature type="transmembrane region" description="Helical" evidence="1">
    <location>
        <begin position="114"/>
        <end position="133"/>
    </location>
</feature>
<feature type="transmembrane region" description="Helical" evidence="1">
    <location>
        <begin position="343"/>
        <end position="364"/>
    </location>
</feature>
<keyword evidence="3" id="KW-0012">Acyltransferase</keyword>
<evidence type="ECO:0000256" key="1">
    <source>
        <dbReference type="SAM" id="Phobius"/>
    </source>
</evidence>
<comment type="caution">
    <text evidence="3">The sequence shown here is derived from an EMBL/GenBank/DDBJ whole genome shotgun (WGS) entry which is preliminary data.</text>
</comment>
<dbReference type="EMBL" id="JABBJJ010000043">
    <property type="protein sequence ID" value="NMO15628.1"/>
    <property type="molecule type" value="Genomic_DNA"/>
</dbReference>
<dbReference type="RefSeq" id="WP_169344917.1">
    <property type="nucleotide sequence ID" value="NZ_JABBJJ010000043.1"/>
</dbReference>